<evidence type="ECO:0000259" key="1">
    <source>
        <dbReference type="Pfam" id="PF01557"/>
    </source>
</evidence>
<dbReference type="EMBL" id="FAXA01000477">
    <property type="protein sequence ID" value="CUV05942.1"/>
    <property type="molecule type" value="Genomic_DNA"/>
</dbReference>
<reference evidence="2" key="1">
    <citation type="submission" date="2015-10" db="EMBL/GenBank/DDBJ databases">
        <authorList>
            <person name="Gilbert D.G."/>
        </authorList>
    </citation>
    <scope>NUCLEOTIDE SEQUENCE</scope>
</reference>
<proteinExistence type="predicted"/>
<dbReference type="EC" id="3.7.1.2" evidence="2"/>
<name>A0A161KG80_9ZZZZ</name>
<organism evidence="2">
    <name type="scientific">hydrothermal vent metagenome</name>
    <dbReference type="NCBI Taxonomy" id="652676"/>
    <lineage>
        <taxon>unclassified sequences</taxon>
        <taxon>metagenomes</taxon>
        <taxon>ecological metagenomes</taxon>
    </lineage>
</organism>
<dbReference type="GO" id="GO:0004334">
    <property type="term" value="F:fumarylacetoacetase activity"/>
    <property type="evidence" value="ECO:0007669"/>
    <property type="project" value="UniProtKB-EC"/>
</dbReference>
<dbReference type="Pfam" id="PF01557">
    <property type="entry name" value="FAA_hydrolase"/>
    <property type="match status" value="1"/>
</dbReference>
<accession>A0A161KG80</accession>
<sequence length="338" mass="37271">MKLLTYETDKGPRCGVLQNDHVLDVSDLLGKGGHLLRDVRALLEEDNSPVDRVRDALAKNPSESGTPLADIRLRSPIIQPPTVRDFIVYEEHASNQGTREPNEVWYRMPVFYFSNPLCIYGPDSQIPFPSASTQFDYELEIGCVIGKEGSNVAAADAMDYIAGFTLFNDWSARDLQVDEMAFGLGPAKGKDTASSIGPWLVTTDEMAPYLKDGRLQLKCEVRVNGDLWLKDGAAEDAYFTFADMVERASKDSRIVPGDVIGSGTVGGGSIREAIRKGYEKARFLEPGDVIEHDVEVIGVLRGTIGPKPKLDPAYRFQVKNPAPLPEAGISKGYKYRRK</sequence>
<feature type="domain" description="Fumarylacetoacetase-like C-terminal" evidence="1">
    <location>
        <begin position="84"/>
        <end position="304"/>
    </location>
</feature>
<evidence type="ECO:0000313" key="2">
    <source>
        <dbReference type="EMBL" id="CUV05942.1"/>
    </source>
</evidence>
<dbReference type="InterPro" id="IPR036663">
    <property type="entry name" value="Fumarylacetoacetase_C_sf"/>
</dbReference>
<dbReference type="InterPro" id="IPR011234">
    <property type="entry name" value="Fumarylacetoacetase-like_C"/>
</dbReference>
<dbReference type="AlphaFoldDB" id="A0A161KG80"/>
<protein>
    <submittedName>
        <fullName evidence="2">Fumarylacetoacetase</fullName>
        <ecNumber evidence="2">3.7.1.2</ecNumber>
    </submittedName>
</protein>
<keyword evidence="2" id="KW-0378">Hydrolase</keyword>
<dbReference type="Gene3D" id="3.90.850.10">
    <property type="entry name" value="Fumarylacetoacetase-like, C-terminal domain"/>
    <property type="match status" value="1"/>
</dbReference>
<dbReference type="SUPFAM" id="SSF56529">
    <property type="entry name" value="FAH"/>
    <property type="match status" value="1"/>
</dbReference>
<gene>
    <name evidence="2" type="ORF">MGWOODY_Clf55</name>
</gene>
<dbReference type="PANTHER" id="PTHR43211">
    <property type="entry name" value="FUMARYLACETOACETATE HYDROLASE"/>
    <property type="match status" value="1"/>
</dbReference>
<dbReference type="PANTHER" id="PTHR43211:SF1">
    <property type="entry name" value="BLL6422 PROTEIN"/>
    <property type="match status" value="1"/>
</dbReference>